<dbReference type="Gene3D" id="3.40.50.2000">
    <property type="entry name" value="Glycogen Phosphorylase B"/>
    <property type="match status" value="2"/>
</dbReference>
<dbReference type="EMBL" id="CP036434">
    <property type="protein sequence ID" value="QDV09884.1"/>
    <property type="molecule type" value="Genomic_DNA"/>
</dbReference>
<sequence length="388" mass="43018">MRVLITSPVFPPDLGGPAVYVPSVGRFLMERGHDVRVIAFCSDPAPQGYPFPVQAISRGPLPIRYLKAFWAVLKAAGWADVVYVQEHLALLHVLAARLRFRPVVIRIMVDGSWEIAHRKGWCDGDNIVQFQGKRYGWKVGLARFLQKRWWGMCSRIICCSEFLRGILVNSYGVAPDKAVTVLNAYHGPKASDVPESREEARADLGLASDRRYVLSICRLMGWKRVDGIIRAIALLKDESVHLLVAGDGDMEAEWRRLSADLGVAERVHFLGNVPHGEIPMYIRAADVFVLNSEYEGLSHTLLEVQALGTPMIASGVCGNPEVVEDGVNGLLVDPDRPEELQAALEKVLRDPELGQRFVEAGFARSGSFDREITFGRVEALLKGAARVR</sequence>
<feature type="domain" description="Glycosyltransferase subfamily 4-like N-terminal" evidence="4">
    <location>
        <begin position="15"/>
        <end position="183"/>
    </location>
</feature>
<dbReference type="InterPro" id="IPR028098">
    <property type="entry name" value="Glyco_trans_4-like_N"/>
</dbReference>
<dbReference type="Pfam" id="PF13579">
    <property type="entry name" value="Glyco_trans_4_4"/>
    <property type="match status" value="1"/>
</dbReference>
<dbReference type="CDD" id="cd03801">
    <property type="entry name" value="GT4_PimA-like"/>
    <property type="match status" value="1"/>
</dbReference>
<evidence type="ECO:0000259" key="4">
    <source>
        <dbReference type="Pfam" id="PF13579"/>
    </source>
</evidence>
<evidence type="ECO:0000259" key="3">
    <source>
        <dbReference type="Pfam" id="PF00534"/>
    </source>
</evidence>
<dbReference type="PANTHER" id="PTHR12526:SF510">
    <property type="entry name" value="D-INOSITOL 3-PHOSPHATE GLYCOSYLTRANSFERASE"/>
    <property type="match status" value="1"/>
</dbReference>
<dbReference type="GO" id="GO:0016757">
    <property type="term" value="F:glycosyltransferase activity"/>
    <property type="evidence" value="ECO:0007669"/>
    <property type="project" value="UniProtKB-KW"/>
</dbReference>
<dbReference type="EC" id="2.4.1.301" evidence="5"/>
<keyword evidence="6" id="KW-1185">Reference proteome</keyword>
<keyword evidence="2 5" id="KW-0808">Transferase</keyword>
<dbReference type="PANTHER" id="PTHR12526">
    <property type="entry name" value="GLYCOSYLTRANSFERASE"/>
    <property type="match status" value="1"/>
</dbReference>
<evidence type="ECO:0000256" key="1">
    <source>
        <dbReference type="ARBA" id="ARBA00022676"/>
    </source>
</evidence>
<evidence type="ECO:0000313" key="6">
    <source>
        <dbReference type="Proteomes" id="UP000320390"/>
    </source>
</evidence>
<dbReference type="OrthoDB" id="9781413at2"/>
<dbReference type="Proteomes" id="UP000320390">
    <property type="component" value="Chromosome"/>
</dbReference>
<protein>
    <submittedName>
        <fullName evidence="5">Alpha-D-kanosaminyltransferase</fullName>
        <ecNumber evidence="5">2.4.1.301</ecNumber>
    </submittedName>
</protein>
<evidence type="ECO:0000256" key="2">
    <source>
        <dbReference type="ARBA" id="ARBA00022679"/>
    </source>
</evidence>
<reference evidence="5 6" key="1">
    <citation type="submission" date="2019-02" db="EMBL/GenBank/DDBJ databases">
        <title>Deep-cultivation of Planctomycetes and their phenomic and genomic characterization uncovers novel biology.</title>
        <authorList>
            <person name="Wiegand S."/>
            <person name="Jogler M."/>
            <person name="Boedeker C."/>
            <person name="Pinto D."/>
            <person name="Vollmers J."/>
            <person name="Rivas-Marin E."/>
            <person name="Kohn T."/>
            <person name="Peeters S.H."/>
            <person name="Heuer A."/>
            <person name="Rast P."/>
            <person name="Oberbeckmann S."/>
            <person name="Bunk B."/>
            <person name="Jeske O."/>
            <person name="Meyerdierks A."/>
            <person name="Storesund J.E."/>
            <person name="Kallscheuer N."/>
            <person name="Luecker S."/>
            <person name="Lage O.M."/>
            <person name="Pohl T."/>
            <person name="Merkel B.J."/>
            <person name="Hornburger P."/>
            <person name="Mueller R.-W."/>
            <person name="Bruemmer F."/>
            <person name="Labrenz M."/>
            <person name="Spormann A.M."/>
            <person name="Op den Camp H."/>
            <person name="Overmann J."/>
            <person name="Amann R."/>
            <person name="Jetten M.S.M."/>
            <person name="Mascher T."/>
            <person name="Medema M.H."/>
            <person name="Devos D.P."/>
            <person name="Kaster A.-K."/>
            <person name="Ovreas L."/>
            <person name="Rohde M."/>
            <person name="Galperin M.Y."/>
            <person name="Jogler C."/>
        </authorList>
    </citation>
    <scope>NUCLEOTIDE SEQUENCE [LARGE SCALE GENOMIC DNA]</scope>
    <source>
        <strain evidence="5 6">Poly30</strain>
    </source>
</reference>
<gene>
    <name evidence="5" type="primary">kanE_4</name>
    <name evidence="5" type="ORF">Poly30_54450</name>
</gene>
<proteinExistence type="predicted"/>
<name>A0A518F0N4_9BACT</name>
<dbReference type="SUPFAM" id="SSF53756">
    <property type="entry name" value="UDP-Glycosyltransferase/glycogen phosphorylase"/>
    <property type="match status" value="1"/>
</dbReference>
<dbReference type="Pfam" id="PF00534">
    <property type="entry name" value="Glycos_transf_1"/>
    <property type="match status" value="1"/>
</dbReference>
<dbReference type="InterPro" id="IPR001296">
    <property type="entry name" value="Glyco_trans_1"/>
</dbReference>
<evidence type="ECO:0000313" key="5">
    <source>
        <dbReference type="EMBL" id="QDV09884.1"/>
    </source>
</evidence>
<dbReference type="RefSeq" id="WP_145205073.1">
    <property type="nucleotide sequence ID" value="NZ_CP036434.1"/>
</dbReference>
<keyword evidence="1 5" id="KW-0328">Glycosyltransferase</keyword>
<organism evidence="5 6">
    <name type="scientific">Saltatorellus ferox</name>
    <dbReference type="NCBI Taxonomy" id="2528018"/>
    <lineage>
        <taxon>Bacteria</taxon>
        <taxon>Pseudomonadati</taxon>
        <taxon>Planctomycetota</taxon>
        <taxon>Planctomycetia</taxon>
        <taxon>Planctomycetia incertae sedis</taxon>
        <taxon>Saltatorellus</taxon>
    </lineage>
</organism>
<feature type="domain" description="Glycosyl transferase family 1" evidence="3">
    <location>
        <begin position="197"/>
        <end position="361"/>
    </location>
</feature>
<dbReference type="AlphaFoldDB" id="A0A518F0N4"/>
<accession>A0A518F0N4</accession>